<evidence type="ECO:0000259" key="1">
    <source>
        <dbReference type="Pfam" id="PF00534"/>
    </source>
</evidence>
<evidence type="ECO:0000313" key="2">
    <source>
        <dbReference type="EMBL" id="OQP66884.1"/>
    </source>
</evidence>
<evidence type="ECO:0000313" key="3">
    <source>
        <dbReference type="Proteomes" id="UP000192796"/>
    </source>
</evidence>
<sequence>MKRLAIITTHPIQYNAPWFKLLNETGKIAVKVFYTWGRAGMGAKYDPGFGKVIEWDIPLLEGYDYEYVDNISNEPGSHHFKGIINPDLIERIQAWKPDALLVFGWSFDSHLRCLRFFYKKVPVLFRGDSTLLDEKVGIRQLIRRFFLRWVFSHVDFALYAGTNNKMYFRKHGLKEHQLVFVPHAIDNERFCNNPEVNEQKARDWRKRLNINDSDLVVLFAGKFESKKNPELLLKVASEIPNKDIRFILVGNGHLDSTLKNAANGDPRIHFLDFQNQNLMPVVYRLGDVFILPSNGPGETWGLAVNEAMASSRTIMVSDKVGCGVDLVSHKNGIIFPHGKHVECVSFLTALLENRKKLAEMNRESEKRITDFSYERIVRAVLNILDTLKTKD</sequence>
<organism evidence="2 3">
    <name type="scientific">Niastella vici</name>
    <dbReference type="NCBI Taxonomy" id="1703345"/>
    <lineage>
        <taxon>Bacteria</taxon>
        <taxon>Pseudomonadati</taxon>
        <taxon>Bacteroidota</taxon>
        <taxon>Chitinophagia</taxon>
        <taxon>Chitinophagales</taxon>
        <taxon>Chitinophagaceae</taxon>
        <taxon>Niastella</taxon>
    </lineage>
</organism>
<dbReference type="PANTHER" id="PTHR45947:SF3">
    <property type="entry name" value="SULFOQUINOVOSYL TRANSFERASE SQD2"/>
    <property type="match status" value="1"/>
</dbReference>
<dbReference type="Pfam" id="PF00534">
    <property type="entry name" value="Glycos_transf_1"/>
    <property type="match status" value="1"/>
</dbReference>
<proteinExistence type="predicted"/>
<dbReference type="RefSeq" id="WP_081144583.1">
    <property type="nucleotide sequence ID" value="NZ_LVYD01000001.1"/>
</dbReference>
<feature type="domain" description="Glycosyl transferase family 1" evidence="1">
    <location>
        <begin position="202"/>
        <end position="366"/>
    </location>
</feature>
<dbReference type="GO" id="GO:0016757">
    <property type="term" value="F:glycosyltransferase activity"/>
    <property type="evidence" value="ECO:0007669"/>
    <property type="project" value="InterPro"/>
</dbReference>
<dbReference type="AlphaFoldDB" id="A0A1V9G8L0"/>
<dbReference type="InterPro" id="IPR050194">
    <property type="entry name" value="Glycosyltransferase_grp1"/>
</dbReference>
<dbReference type="STRING" id="1703345.A3860_00505"/>
<dbReference type="EMBL" id="LVYD01000001">
    <property type="protein sequence ID" value="OQP66884.1"/>
    <property type="molecule type" value="Genomic_DNA"/>
</dbReference>
<dbReference type="OrthoDB" id="9790710at2"/>
<dbReference type="CDD" id="cd03801">
    <property type="entry name" value="GT4_PimA-like"/>
    <property type="match status" value="1"/>
</dbReference>
<dbReference type="PANTHER" id="PTHR45947">
    <property type="entry name" value="SULFOQUINOVOSYL TRANSFERASE SQD2"/>
    <property type="match status" value="1"/>
</dbReference>
<comment type="caution">
    <text evidence="2">The sequence shown here is derived from an EMBL/GenBank/DDBJ whole genome shotgun (WGS) entry which is preliminary data.</text>
</comment>
<dbReference type="Proteomes" id="UP000192796">
    <property type="component" value="Unassembled WGS sequence"/>
</dbReference>
<accession>A0A1V9G8L0</accession>
<protein>
    <recommendedName>
        <fullName evidence="1">Glycosyl transferase family 1 domain-containing protein</fullName>
    </recommendedName>
</protein>
<dbReference type="Gene3D" id="3.40.50.2000">
    <property type="entry name" value="Glycogen Phosphorylase B"/>
    <property type="match status" value="2"/>
</dbReference>
<name>A0A1V9G8L0_9BACT</name>
<keyword evidence="3" id="KW-1185">Reference proteome</keyword>
<gene>
    <name evidence="2" type="ORF">A3860_00505</name>
</gene>
<dbReference type="InterPro" id="IPR001296">
    <property type="entry name" value="Glyco_trans_1"/>
</dbReference>
<dbReference type="SUPFAM" id="SSF53756">
    <property type="entry name" value="UDP-Glycosyltransferase/glycogen phosphorylase"/>
    <property type="match status" value="1"/>
</dbReference>
<reference evidence="2 3" key="1">
    <citation type="submission" date="2016-03" db="EMBL/GenBank/DDBJ databases">
        <title>Niastella vici sp. nov., isolated from farmland soil.</title>
        <authorList>
            <person name="Chen L."/>
            <person name="Wang D."/>
            <person name="Yang S."/>
            <person name="Wang G."/>
        </authorList>
    </citation>
    <scope>NUCLEOTIDE SEQUENCE [LARGE SCALE GENOMIC DNA]</scope>
    <source>
        <strain evidence="2 3">DJ57</strain>
    </source>
</reference>